<dbReference type="STRING" id="1965070.A0A443Q6E9"/>
<feature type="non-terminal residue" evidence="5">
    <location>
        <position position="1"/>
    </location>
</feature>
<keyword evidence="3" id="KW-0408">Iron</keyword>
<dbReference type="GO" id="GO:0006082">
    <property type="term" value="P:organic acid metabolic process"/>
    <property type="evidence" value="ECO:0007669"/>
    <property type="project" value="TreeGrafter"/>
</dbReference>
<keyword evidence="6" id="KW-1185">Reference proteome</keyword>
<dbReference type="Gene3D" id="1.10.630.10">
    <property type="entry name" value="Cytochrome P450"/>
    <property type="match status" value="1"/>
</dbReference>
<comment type="similarity">
    <text evidence="1">Belongs to the cytochrome P450 family.</text>
</comment>
<dbReference type="GO" id="GO:0006805">
    <property type="term" value="P:xenobiotic metabolic process"/>
    <property type="evidence" value="ECO:0007669"/>
    <property type="project" value="TreeGrafter"/>
</dbReference>
<keyword evidence="4" id="KW-0503">Monooxygenase</keyword>
<protein>
    <submittedName>
        <fullName evidence="5">Cytochrome P450 2G1-like protein</fullName>
    </submittedName>
</protein>
<sequence length="82" mass="9219">AQFIAGTDTVSLTLYYAINLMASNQEIQIKVRNEIEEMIGMESKVSFIDMKFLNFTQAVIAEVQRFACIVPFGVPHSNESND</sequence>
<gene>
    <name evidence="5" type="ORF">B4U79_18893</name>
</gene>
<evidence type="ECO:0000313" key="6">
    <source>
        <dbReference type="Proteomes" id="UP000285301"/>
    </source>
</evidence>
<comment type="caution">
    <text evidence="5">The sequence shown here is derived from an EMBL/GenBank/DDBJ whole genome shotgun (WGS) entry which is preliminary data.</text>
</comment>
<dbReference type="Pfam" id="PF00067">
    <property type="entry name" value="p450"/>
    <property type="match status" value="1"/>
</dbReference>
<dbReference type="InterPro" id="IPR002401">
    <property type="entry name" value="Cyt_P450_E_grp-I"/>
</dbReference>
<evidence type="ECO:0000256" key="1">
    <source>
        <dbReference type="ARBA" id="ARBA00010617"/>
    </source>
</evidence>
<dbReference type="InterPro" id="IPR036396">
    <property type="entry name" value="Cyt_P450_sf"/>
</dbReference>
<proteinExistence type="inferred from homology"/>
<keyword evidence="4" id="KW-0560">Oxidoreductase</keyword>
<dbReference type="GO" id="GO:0008395">
    <property type="term" value="F:steroid hydroxylase activity"/>
    <property type="evidence" value="ECO:0007669"/>
    <property type="project" value="TreeGrafter"/>
</dbReference>
<keyword evidence="2" id="KW-0479">Metal-binding</keyword>
<dbReference type="GO" id="GO:0005737">
    <property type="term" value="C:cytoplasm"/>
    <property type="evidence" value="ECO:0007669"/>
    <property type="project" value="TreeGrafter"/>
</dbReference>
<dbReference type="PRINTS" id="PR00463">
    <property type="entry name" value="EP450I"/>
</dbReference>
<dbReference type="GO" id="GO:0020037">
    <property type="term" value="F:heme binding"/>
    <property type="evidence" value="ECO:0007669"/>
    <property type="project" value="InterPro"/>
</dbReference>
<evidence type="ECO:0000256" key="3">
    <source>
        <dbReference type="ARBA" id="ARBA00023004"/>
    </source>
</evidence>
<reference evidence="5 6" key="1">
    <citation type="journal article" date="2018" name="Gigascience">
        <title>Genomes of trombidid mites reveal novel predicted allergens and laterally-transferred genes associated with secondary metabolism.</title>
        <authorList>
            <person name="Dong X."/>
            <person name="Chaisiri K."/>
            <person name="Xia D."/>
            <person name="Armstrong S.D."/>
            <person name="Fang Y."/>
            <person name="Donnelly M.J."/>
            <person name="Kadowaki T."/>
            <person name="McGarry J.W."/>
            <person name="Darby A.C."/>
            <person name="Makepeace B.L."/>
        </authorList>
    </citation>
    <scope>NUCLEOTIDE SEQUENCE [LARGE SCALE GENOMIC DNA]</scope>
    <source>
        <strain evidence="5">UoL-WK</strain>
    </source>
</reference>
<dbReference type="PANTHER" id="PTHR24300:SF397">
    <property type="entry name" value="CYTOCHROME P450 2U1"/>
    <property type="match status" value="1"/>
</dbReference>
<dbReference type="InterPro" id="IPR001128">
    <property type="entry name" value="Cyt_P450"/>
</dbReference>
<dbReference type="AlphaFoldDB" id="A0A443Q6E9"/>
<dbReference type="OrthoDB" id="6415694at2759"/>
<evidence type="ECO:0000256" key="2">
    <source>
        <dbReference type="ARBA" id="ARBA00022723"/>
    </source>
</evidence>
<organism evidence="5 6">
    <name type="scientific">Dinothrombium tinctorium</name>
    <dbReference type="NCBI Taxonomy" id="1965070"/>
    <lineage>
        <taxon>Eukaryota</taxon>
        <taxon>Metazoa</taxon>
        <taxon>Ecdysozoa</taxon>
        <taxon>Arthropoda</taxon>
        <taxon>Chelicerata</taxon>
        <taxon>Arachnida</taxon>
        <taxon>Acari</taxon>
        <taxon>Acariformes</taxon>
        <taxon>Trombidiformes</taxon>
        <taxon>Prostigmata</taxon>
        <taxon>Anystina</taxon>
        <taxon>Parasitengona</taxon>
        <taxon>Trombidioidea</taxon>
        <taxon>Trombidiidae</taxon>
        <taxon>Dinothrombium</taxon>
    </lineage>
</organism>
<dbReference type="SUPFAM" id="SSF48264">
    <property type="entry name" value="Cytochrome P450"/>
    <property type="match status" value="1"/>
</dbReference>
<dbReference type="GO" id="GO:0016712">
    <property type="term" value="F:oxidoreductase activity, acting on paired donors, with incorporation or reduction of molecular oxygen, reduced flavin or flavoprotein as one donor, and incorporation of one atom of oxygen"/>
    <property type="evidence" value="ECO:0007669"/>
    <property type="project" value="TreeGrafter"/>
</dbReference>
<name>A0A443Q6E9_9ACAR</name>
<dbReference type="EMBL" id="NCKU01020445">
    <property type="protein sequence ID" value="RWR98602.1"/>
    <property type="molecule type" value="Genomic_DNA"/>
</dbReference>
<accession>A0A443Q6E9</accession>
<dbReference type="GO" id="GO:0005506">
    <property type="term" value="F:iron ion binding"/>
    <property type="evidence" value="ECO:0007669"/>
    <property type="project" value="InterPro"/>
</dbReference>
<dbReference type="Proteomes" id="UP000285301">
    <property type="component" value="Unassembled WGS sequence"/>
</dbReference>
<evidence type="ECO:0000313" key="5">
    <source>
        <dbReference type="EMBL" id="RWR98602.1"/>
    </source>
</evidence>
<dbReference type="PANTHER" id="PTHR24300">
    <property type="entry name" value="CYTOCHROME P450 508A4-RELATED"/>
    <property type="match status" value="1"/>
</dbReference>
<dbReference type="InterPro" id="IPR050182">
    <property type="entry name" value="Cytochrome_P450_fam2"/>
</dbReference>
<evidence type="ECO:0000256" key="4">
    <source>
        <dbReference type="ARBA" id="ARBA00023033"/>
    </source>
</evidence>